<dbReference type="CTD" id="102288963"/>
<evidence type="ECO:0000256" key="1">
    <source>
        <dbReference type="SAM" id="MobiDB-lite"/>
    </source>
</evidence>
<keyword evidence="2" id="KW-1133">Transmembrane helix</keyword>
<keyword evidence="2 5" id="KW-0812">Transmembrane</keyword>
<feature type="transmembrane region" description="Helical" evidence="2">
    <location>
        <begin position="331"/>
        <end position="349"/>
    </location>
</feature>
<feature type="signal peptide" evidence="3">
    <location>
        <begin position="1"/>
        <end position="32"/>
    </location>
</feature>
<sequence>MATCRTMGRSRGNMCALSLVIFLQLLVSGCLSVPINNRDTMKAATSQGIQLGNTKQNESPSIITVDKKVNDTVPLPSQPSVVAATESKKPATPAGSDSAAAAAATAPKNSSTATAPKNSSTTTAAATAPKNSSTTAAAAAAATAPKNSSTTAIGPKVPEKEHEETAPDPITIIETSDNPLLPEPVDPVIEEVANSQENQSTDKHAVAETTTTAIPEVSTACVTTPESANPVTEAPVSDYKSSIALNPSTELEPDLDLQPTTDGGPARHIDLDNYPDEEDEDDDATYDDVYENNSMNMAKGEPVSRLQPEDMEVTRYKGADSYNTEDEDSHFFFHLVILAFLVAIVYITYHNKRKIYLLAQSRRWKDGLCSRNTVEYHRLDQNVNEAMPSLKMTRDYVF</sequence>
<dbReference type="AlphaFoldDB" id="A0A6P8TW30"/>
<dbReference type="InParanoid" id="A0A6P8TW30"/>
<feature type="chain" id="PRO_5028372290" evidence="3">
    <location>
        <begin position="33"/>
        <end position="398"/>
    </location>
</feature>
<dbReference type="PANTHER" id="PTHR16502">
    <property type="entry name" value="KERATINOCYTE-ASSOCIATED TRANSMEMBRANE PROTEIN 2"/>
    <property type="match status" value="1"/>
</dbReference>
<gene>
    <name evidence="5" type="primary">cunh5orf15</name>
</gene>
<evidence type="ECO:0000313" key="4">
    <source>
        <dbReference type="Proteomes" id="UP000515161"/>
    </source>
</evidence>
<evidence type="ECO:0000256" key="2">
    <source>
        <dbReference type="SAM" id="Phobius"/>
    </source>
</evidence>
<dbReference type="PROSITE" id="PS51257">
    <property type="entry name" value="PROKAR_LIPOPROTEIN"/>
    <property type="match status" value="1"/>
</dbReference>
<dbReference type="PANTHER" id="PTHR16502:SF0">
    <property type="entry name" value="KERATINOCYTE-ASSOCIATED TRANSMEMBRANE PROTEIN 2"/>
    <property type="match status" value="1"/>
</dbReference>
<name>A0A6P8TW30_GYMAC</name>
<evidence type="ECO:0000313" key="5">
    <source>
        <dbReference type="RefSeq" id="XP_034062680.1"/>
    </source>
</evidence>
<proteinExistence type="predicted"/>
<feature type="region of interest" description="Disordered" evidence="1">
    <location>
        <begin position="67"/>
        <end position="179"/>
    </location>
</feature>
<dbReference type="Proteomes" id="UP000515161">
    <property type="component" value="Unplaced"/>
</dbReference>
<keyword evidence="4" id="KW-1185">Reference proteome</keyword>
<dbReference type="OrthoDB" id="5846619at2759"/>
<dbReference type="GeneID" id="117540215"/>
<feature type="compositionally biased region" description="Low complexity" evidence="1">
    <location>
        <begin position="90"/>
        <end position="152"/>
    </location>
</feature>
<dbReference type="RefSeq" id="XP_034062680.1">
    <property type="nucleotide sequence ID" value="XM_034206789.1"/>
</dbReference>
<feature type="compositionally biased region" description="Acidic residues" evidence="1">
    <location>
        <begin position="273"/>
        <end position="286"/>
    </location>
</feature>
<accession>A0A6P8TW30</accession>
<organism evidence="4 5">
    <name type="scientific">Gymnodraco acuticeps</name>
    <name type="common">Antarctic dragonfish</name>
    <dbReference type="NCBI Taxonomy" id="8218"/>
    <lineage>
        <taxon>Eukaryota</taxon>
        <taxon>Metazoa</taxon>
        <taxon>Chordata</taxon>
        <taxon>Craniata</taxon>
        <taxon>Vertebrata</taxon>
        <taxon>Euteleostomi</taxon>
        <taxon>Actinopterygii</taxon>
        <taxon>Neopterygii</taxon>
        <taxon>Teleostei</taxon>
        <taxon>Neoteleostei</taxon>
        <taxon>Acanthomorphata</taxon>
        <taxon>Eupercaria</taxon>
        <taxon>Perciformes</taxon>
        <taxon>Notothenioidei</taxon>
        <taxon>Bathydraconidae</taxon>
        <taxon>Gymnodraco</taxon>
    </lineage>
</organism>
<dbReference type="InterPro" id="IPR037645">
    <property type="entry name" value="KCT2"/>
</dbReference>
<dbReference type="Pfam" id="PF17818">
    <property type="entry name" value="KCT2"/>
    <property type="match status" value="1"/>
</dbReference>
<reference evidence="5" key="1">
    <citation type="submission" date="2025-08" db="UniProtKB">
        <authorList>
            <consortium name="RefSeq"/>
        </authorList>
    </citation>
    <scope>IDENTIFICATION</scope>
</reference>
<feature type="region of interest" description="Disordered" evidence="1">
    <location>
        <begin position="249"/>
        <end position="286"/>
    </location>
</feature>
<keyword evidence="2" id="KW-0472">Membrane</keyword>
<evidence type="ECO:0000256" key="3">
    <source>
        <dbReference type="SAM" id="SignalP"/>
    </source>
</evidence>
<dbReference type="KEGG" id="gacu:117540215"/>
<protein>
    <submittedName>
        <fullName evidence="5">Keratinocyte-associated transmembrane protein 2 isoform X1</fullName>
    </submittedName>
</protein>
<keyword evidence="3" id="KW-0732">Signal</keyword>